<evidence type="ECO:0000313" key="12">
    <source>
        <dbReference type="Proteomes" id="UP000800200"/>
    </source>
</evidence>
<evidence type="ECO:0000256" key="8">
    <source>
        <dbReference type="SAM" id="Phobius"/>
    </source>
</evidence>
<comment type="subcellular location">
    <subcellularLocation>
        <location evidence="1">Membrane</location>
        <topology evidence="1">Multi-pass membrane protein</topology>
    </subcellularLocation>
</comment>
<keyword evidence="4 8" id="KW-0812">Transmembrane</keyword>
<dbReference type="Gene3D" id="1.20.1740.10">
    <property type="entry name" value="Amino acid/polyamine transporter I"/>
    <property type="match status" value="1"/>
</dbReference>
<feature type="transmembrane region" description="Helical" evidence="8">
    <location>
        <begin position="282"/>
        <end position="304"/>
    </location>
</feature>
<evidence type="ECO:0000256" key="3">
    <source>
        <dbReference type="ARBA" id="ARBA00022448"/>
    </source>
</evidence>
<keyword evidence="5 8" id="KW-1133">Transmembrane helix</keyword>
<dbReference type="FunFam" id="1.20.1740.10:FF:000013">
    <property type="entry name" value="Solute carrier family 12 member"/>
    <property type="match status" value="1"/>
</dbReference>
<evidence type="ECO:0000256" key="1">
    <source>
        <dbReference type="ARBA" id="ARBA00004141"/>
    </source>
</evidence>
<dbReference type="PANTHER" id="PTHR11827:SF72">
    <property type="entry name" value="GH08340P"/>
    <property type="match status" value="1"/>
</dbReference>
<feature type="transmembrane region" description="Helical" evidence="8">
    <location>
        <begin position="187"/>
        <end position="211"/>
    </location>
</feature>
<feature type="transmembrane region" description="Helical" evidence="8">
    <location>
        <begin position="581"/>
        <end position="600"/>
    </location>
</feature>
<dbReference type="EMBL" id="ML994674">
    <property type="protein sequence ID" value="KAF2178634.1"/>
    <property type="molecule type" value="Genomic_DNA"/>
</dbReference>
<feature type="region of interest" description="Disordered" evidence="7">
    <location>
        <begin position="118"/>
        <end position="140"/>
    </location>
</feature>
<evidence type="ECO:0000313" key="11">
    <source>
        <dbReference type="EMBL" id="KAF2178634.1"/>
    </source>
</evidence>
<comment type="similarity">
    <text evidence="2">Belongs to the SLC12A transporter family.</text>
</comment>
<dbReference type="GO" id="GO:0034486">
    <property type="term" value="P:vacuolar transmembrane transport"/>
    <property type="evidence" value="ECO:0007669"/>
    <property type="project" value="TreeGrafter"/>
</dbReference>
<name>A0A6A6DGJ6_9PEZI</name>
<feature type="region of interest" description="Disordered" evidence="7">
    <location>
        <begin position="1"/>
        <end position="79"/>
    </location>
</feature>
<dbReference type="GO" id="GO:0055075">
    <property type="term" value="P:potassium ion homeostasis"/>
    <property type="evidence" value="ECO:0007669"/>
    <property type="project" value="TreeGrafter"/>
</dbReference>
<dbReference type="GO" id="GO:0015379">
    <property type="term" value="F:potassium:chloride symporter activity"/>
    <property type="evidence" value="ECO:0007669"/>
    <property type="project" value="TreeGrafter"/>
</dbReference>
<keyword evidence="12" id="KW-1185">Reference proteome</keyword>
<dbReference type="InterPro" id="IPR004841">
    <property type="entry name" value="AA-permease/SLC12A_dom"/>
</dbReference>
<dbReference type="GO" id="GO:0005774">
    <property type="term" value="C:vacuolar membrane"/>
    <property type="evidence" value="ECO:0007669"/>
    <property type="project" value="TreeGrafter"/>
</dbReference>
<organism evidence="11 12">
    <name type="scientific">Zopfia rhizophila CBS 207.26</name>
    <dbReference type="NCBI Taxonomy" id="1314779"/>
    <lineage>
        <taxon>Eukaryota</taxon>
        <taxon>Fungi</taxon>
        <taxon>Dikarya</taxon>
        <taxon>Ascomycota</taxon>
        <taxon>Pezizomycotina</taxon>
        <taxon>Dothideomycetes</taxon>
        <taxon>Dothideomycetes incertae sedis</taxon>
        <taxon>Zopfiaceae</taxon>
        <taxon>Zopfia</taxon>
    </lineage>
</organism>
<feature type="transmembrane region" description="Helical" evidence="8">
    <location>
        <begin position="450"/>
        <end position="471"/>
    </location>
</feature>
<feature type="transmembrane region" description="Helical" evidence="8">
    <location>
        <begin position="521"/>
        <end position="543"/>
    </location>
</feature>
<evidence type="ECO:0000256" key="7">
    <source>
        <dbReference type="SAM" id="MobiDB-lite"/>
    </source>
</evidence>
<feature type="transmembrane region" description="Helical" evidence="8">
    <location>
        <begin position="406"/>
        <end position="429"/>
    </location>
</feature>
<dbReference type="Proteomes" id="UP000800200">
    <property type="component" value="Unassembled WGS sequence"/>
</dbReference>
<sequence>MMTDAADGSNARRRMPPRTHSNFATRTARDHAEQLDRGSSLFPSPSPNEETPLLDSRVPGCPDAQEGARNDAKAQESDHVMDSLGEWFSRAFQTARSEAPGRPRTTSPRRQVLAEGSLTSHLYEPPHEAKPTSANVIKPRPGAVPRPIGGTAKLGTFAGVFVPTTLNVLSILMFLRFGFILGQTGVVGMMGMLIACYAINLLTTMSISAIATNGTVRGGGAYYLISRSLGPEFGGSIGIVFYLGFVFNTSMNAVGLIDCFIENFGSDTGGWSQWMPQGFWWQYLWSTLVLLICTGICLAGSGLFARCSNGLLAILLIATFSIPFSALYVRPFESRREGIQYTGLSLDTFLGNLMPQFTKGAAGSQLKYRENFQDLFGILFPATGGIFAGASMSGDLKHPSKAIPKGTLYGLGLTFVSYAIVILSMAATITRASFHRNTNVIQLTNISGTIILLGEFATSAFSVLMGVIGSAKLLQALARDHLVPGLSVFGQGTEKSDDPTYAIFITYVIAQLTMLSDINQIASFITMTYLMTFLVTNLACFLLKIGSAPNFRPSFHFFNWQTAAIGTIVSGATMFFVDGVYASGCVALLIIIFLIIHYTTPPKPWGDVSQSLIYHQVRKYLLRLRQEHVKFWRPQILLLVNDPRRQYKLIQFCNSLKKGALFVLGHVIVSEDFGSAVPEARRQQLSWTKYIDFSKIKAFVNIAISPAIEWGARNIVLGAGLGGMRPNIVVMGFYNLGELRQSKPPIDIPSPQPSRPPTGVGSHLISPTVVQAATKSRLTDRLQGTLPTDAMKPENAVGIQSYVTILEDLVLRLQVNVAIAKGFQDLEMPGPKPTKMQRALDLLGVRDNNDDKRTKRYIDLWPIQMSAEIATAGENPTRKNVLTTNFDTYTLILQLGCILNTVDSWKRTYTLRIAVFVEYESDVEEERGRVTTLLRNLRIEAEVLVFWLASGDLKTYEIIINANTSEYCAQSAKDVNDALEDEEWWQDVQRLRRPSDMSASQELAQAEDLLSTVTSWPTASFQHGRRESKPNRFAELRKMLQGTKHKSSMGDLAQLGLSVGLRTQRLPADLISRCESSSSDDIDEEAVATGSEELAASENDLEEYDLDASDEETSITPVRRSKSLGASMAIPFFAEKLHLRKPVWTEEQSVADRATPLKTHRDAASSDTALIADVGRQPPSNVASSSATPLFSSPRTNAAARPPQIRHQSLPKFSSKPVPQTTIAMEDEPGPSIMFTDTPSPSTSRKTDPLSTPVPEAQATEDSTTSASPLQPVQLTQASGFPFQRSIPLSFNDLPCRAQHLILNELIRQHSAETAVVFTTLPSPVEGTCGSEAESVKYISDLEVLCQGLPPVLLVHSNSMTVTMNL</sequence>
<dbReference type="InterPro" id="IPR018491">
    <property type="entry name" value="SLC12_C"/>
</dbReference>
<proteinExistence type="inferred from homology"/>
<feature type="domain" description="SLC12A transporter C-terminal" evidence="10">
    <location>
        <begin position="1299"/>
        <end position="1362"/>
    </location>
</feature>
<feature type="transmembrane region" description="Helical" evidence="8">
    <location>
        <begin position="310"/>
        <end position="329"/>
    </location>
</feature>
<dbReference type="GO" id="GO:0055064">
    <property type="term" value="P:chloride ion homeostasis"/>
    <property type="evidence" value="ECO:0007669"/>
    <property type="project" value="TreeGrafter"/>
</dbReference>
<dbReference type="GO" id="GO:0006884">
    <property type="term" value="P:cell volume homeostasis"/>
    <property type="evidence" value="ECO:0007669"/>
    <property type="project" value="TreeGrafter"/>
</dbReference>
<dbReference type="PANTHER" id="PTHR11827">
    <property type="entry name" value="SOLUTE CARRIER FAMILY 12, CATION COTRANSPORTERS"/>
    <property type="match status" value="1"/>
</dbReference>
<evidence type="ECO:0000256" key="2">
    <source>
        <dbReference type="ARBA" id="ARBA00010593"/>
    </source>
</evidence>
<feature type="transmembrane region" description="Helical" evidence="8">
    <location>
        <begin position="375"/>
        <end position="394"/>
    </location>
</feature>
<reference evidence="11" key="1">
    <citation type="journal article" date="2020" name="Stud. Mycol.">
        <title>101 Dothideomycetes genomes: a test case for predicting lifestyles and emergence of pathogens.</title>
        <authorList>
            <person name="Haridas S."/>
            <person name="Albert R."/>
            <person name="Binder M."/>
            <person name="Bloem J."/>
            <person name="Labutti K."/>
            <person name="Salamov A."/>
            <person name="Andreopoulos B."/>
            <person name="Baker S."/>
            <person name="Barry K."/>
            <person name="Bills G."/>
            <person name="Bluhm B."/>
            <person name="Cannon C."/>
            <person name="Castanera R."/>
            <person name="Culley D."/>
            <person name="Daum C."/>
            <person name="Ezra D."/>
            <person name="Gonzalez J."/>
            <person name="Henrissat B."/>
            <person name="Kuo A."/>
            <person name="Liang C."/>
            <person name="Lipzen A."/>
            <person name="Lutzoni F."/>
            <person name="Magnuson J."/>
            <person name="Mondo S."/>
            <person name="Nolan M."/>
            <person name="Ohm R."/>
            <person name="Pangilinan J."/>
            <person name="Park H.-J."/>
            <person name="Ramirez L."/>
            <person name="Alfaro M."/>
            <person name="Sun H."/>
            <person name="Tritt A."/>
            <person name="Yoshinaga Y."/>
            <person name="Zwiers L.-H."/>
            <person name="Turgeon B."/>
            <person name="Goodwin S."/>
            <person name="Spatafora J."/>
            <person name="Crous P."/>
            <person name="Grigoriev I."/>
        </authorList>
    </citation>
    <scope>NUCLEOTIDE SEQUENCE</scope>
    <source>
        <strain evidence="11">CBS 207.26</strain>
    </source>
</reference>
<dbReference type="Pfam" id="PF03522">
    <property type="entry name" value="SLC12"/>
    <property type="match status" value="2"/>
</dbReference>
<feature type="transmembrane region" description="Helical" evidence="8">
    <location>
        <begin position="154"/>
        <end position="175"/>
    </location>
</feature>
<evidence type="ECO:0008006" key="13">
    <source>
        <dbReference type="Google" id="ProtNLM"/>
    </source>
</evidence>
<feature type="transmembrane region" description="Helical" evidence="8">
    <location>
        <begin position="555"/>
        <end position="575"/>
    </location>
</feature>
<feature type="compositionally biased region" description="Basic and acidic residues" evidence="7">
    <location>
        <begin position="66"/>
        <end position="79"/>
    </location>
</feature>
<evidence type="ECO:0000256" key="4">
    <source>
        <dbReference type="ARBA" id="ARBA00022692"/>
    </source>
</evidence>
<protein>
    <recommendedName>
        <fullName evidence="13">Cation chloride cotransporter</fullName>
    </recommendedName>
</protein>
<keyword evidence="3" id="KW-0813">Transport</keyword>
<evidence type="ECO:0000259" key="9">
    <source>
        <dbReference type="Pfam" id="PF00324"/>
    </source>
</evidence>
<feature type="domain" description="Amino acid permease/ SLC12A" evidence="9">
    <location>
        <begin position="160"/>
        <end position="637"/>
    </location>
</feature>
<dbReference type="OrthoDB" id="2020542at2759"/>
<feature type="compositionally biased region" description="Polar residues" evidence="7">
    <location>
        <begin position="1178"/>
        <end position="1196"/>
    </location>
</feature>
<dbReference type="InterPro" id="IPR004842">
    <property type="entry name" value="SLC12A_fam"/>
</dbReference>
<feature type="domain" description="SLC12A transporter C-terminal" evidence="10">
    <location>
        <begin position="648"/>
        <end position="734"/>
    </location>
</feature>
<feature type="region of interest" description="Disordered" evidence="7">
    <location>
        <begin position="1171"/>
        <end position="1270"/>
    </location>
</feature>
<feature type="compositionally biased region" description="Basic and acidic residues" evidence="7">
    <location>
        <begin position="27"/>
        <end position="36"/>
    </location>
</feature>
<dbReference type="Pfam" id="PF00324">
    <property type="entry name" value="AA_permease"/>
    <property type="match status" value="1"/>
</dbReference>
<evidence type="ECO:0000256" key="5">
    <source>
        <dbReference type="ARBA" id="ARBA00022989"/>
    </source>
</evidence>
<accession>A0A6A6DGJ6</accession>
<gene>
    <name evidence="11" type="ORF">K469DRAFT_742039</name>
</gene>
<evidence type="ECO:0000256" key="6">
    <source>
        <dbReference type="ARBA" id="ARBA00023136"/>
    </source>
</evidence>
<feature type="compositionally biased region" description="Polar residues" evidence="7">
    <location>
        <begin position="1235"/>
        <end position="1244"/>
    </location>
</feature>
<evidence type="ECO:0000259" key="10">
    <source>
        <dbReference type="Pfam" id="PF03522"/>
    </source>
</evidence>
<feature type="compositionally biased region" description="Polar residues" evidence="7">
    <location>
        <begin position="1260"/>
        <end position="1270"/>
    </location>
</feature>
<keyword evidence="6 8" id="KW-0472">Membrane</keyword>